<name>A0A0N9HWP2_9PSEU</name>
<gene>
    <name evidence="1" type="ORF">AOZ06_24780</name>
</gene>
<keyword evidence="2" id="KW-1185">Reference proteome</keyword>
<accession>A0A0N9HWP2</accession>
<sequence length="130" mass="14419">MLNQLLNSAVLPPPIAARADALLDTFAHSDNHGPSNRHGGVPGNFHGILRDLAREHPVVVVVDDVEFSDAPSLHSLRYLTRRLQVGRLMVVFSQRPTTETHQLAFHNEILGRSYCEYVPLVPCPCTGFRS</sequence>
<protein>
    <recommendedName>
        <fullName evidence="3">Orc1-like AAA ATPase domain-containing protein</fullName>
    </recommendedName>
</protein>
<dbReference type="Proteomes" id="UP000063699">
    <property type="component" value="Chromosome"/>
</dbReference>
<reference evidence="1 2" key="1">
    <citation type="submission" date="2015-07" db="EMBL/GenBank/DDBJ databases">
        <title>Genome sequencing of Kibdelosporangium phytohabitans.</title>
        <authorList>
            <person name="Qin S."/>
            <person name="Xing K."/>
        </authorList>
    </citation>
    <scope>NUCLEOTIDE SEQUENCE [LARGE SCALE GENOMIC DNA]</scope>
    <source>
        <strain evidence="1 2">KLBMP1111</strain>
    </source>
</reference>
<organism evidence="1 2">
    <name type="scientific">Kibdelosporangium phytohabitans</name>
    <dbReference type="NCBI Taxonomy" id="860235"/>
    <lineage>
        <taxon>Bacteria</taxon>
        <taxon>Bacillati</taxon>
        <taxon>Actinomycetota</taxon>
        <taxon>Actinomycetes</taxon>
        <taxon>Pseudonocardiales</taxon>
        <taxon>Pseudonocardiaceae</taxon>
        <taxon>Kibdelosporangium</taxon>
    </lineage>
</organism>
<dbReference type="AlphaFoldDB" id="A0A0N9HWP2"/>
<dbReference type="EMBL" id="CP012752">
    <property type="protein sequence ID" value="ALG09690.1"/>
    <property type="molecule type" value="Genomic_DNA"/>
</dbReference>
<evidence type="ECO:0000313" key="1">
    <source>
        <dbReference type="EMBL" id="ALG09690.1"/>
    </source>
</evidence>
<dbReference type="STRING" id="860235.AOZ06_24780"/>
<proteinExistence type="predicted"/>
<dbReference type="RefSeq" id="WP_054291594.1">
    <property type="nucleotide sequence ID" value="NZ_CP012752.1"/>
</dbReference>
<evidence type="ECO:0000313" key="2">
    <source>
        <dbReference type="Proteomes" id="UP000063699"/>
    </source>
</evidence>
<dbReference type="KEGG" id="kphy:AOZ06_24780"/>
<evidence type="ECO:0008006" key="3">
    <source>
        <dbReference type="Google" id="ProtNLM"/>
    </source>
</evidence>